<feature type="transmembrane region" description="Helical" evidence="1">
    <location>
        <begin position="186"/>
        <end position="212"/>
    </location>
</feature>
<dbReference type="Pfam" id="PF10323">
    <property type="entry name" value="7TM_GPCR_Srv"/>
    <property type="match status" value="1"/>
</dbReference>
<dbReference type="InterPro" id="IPR019426">
    <property type="entry name" value="7TM_GPCR_serpentine_rcpt_Srv"/>
</dbReference>
<feature type="transmembrane region" description="Helical" evidence="1">
    <location>
        <begin position="278"/>
        <end position="299"/>
    </location>
</feature>
<evidence type="ECO:0008006" key="4">
    <source>
        <dbReference type="Google" id="ProtNLM"/>
    </source>
</evidence>
<feature type="transmembrane region" description="Helical" evidence="1">
    <location>
        <begin position="247"/>
        <end position="266"/>
    </location>
</feature>
<feature type="transmembrane region" description="Helical" evidence="1">
    <location>
        <begin position="140"/>
        <end position="160"/>
    </location>
</feature>
<keyword evidence="1" id="KW-1133">Transmembrane helix</keyword>
<keyword evidence="1" id="KW-0472">Membrane</keyword>
<keyword evidence="3" id="KW-1185">Reference proteome</keyword>
<protein>
    <recommendedName>
        <fullName evidence="4">G-protein coupled receptors family 1 profile domain-containing protein</fullName>
    </recommendedName>
</protein>
<evidence type="ECO:0000313" key="2">
    <source>
        <dbReference type="EMBL" id="CAB3399095.1"/>
    </source>
</evidence>
<gene>
    <name evidence="2" type="ORF">CBOVIS_LOCUS2276</name>
</gene>
<proteinExistence type="predicted"/>
<evidence type="ECO:0000256" key="1">
    <source>
        <dbReference type="SAM" id="Phobius"/>
    </source>
</evidence>
<dbReference type="OrthoDB" id="5806095at2759"/>
<dbReference type="Proteomes" id="UP000494206">
    <property type="component" value="Unassembled WGS sequence"/>
</dbReference>
<reference evidence="2 3" key="1">
    <citation type="submission" date="2020-04" db="EMBL/GenBank/DDBJ databases">
        <authorList>
            <person name="Laetsch R D."/>
            <person name="Stevens L."/>
            <person name="Kumar S."/>
            <person name="Blaxter L. M."/>
        </authorList>
    </citation>
    <scope>NUCLEOTIDE SEQUENCE [LARGE SCALE GENOMIC DNA]</scope>
</reference>
<dbReference type="PANTHER" id="PTHR31748">
    <property type="entry name" value="SERPENTINE RECEPTOR, CLASS V"/>
    <property type="match status" value="1"/>
</dbReference>
<organism evidence="2 3">
    <name type="scientific">Caenorhabditis bovis</name>
    <dbReference type="NCBI Taxonomy" id="2654633"/>
    <lineage>
        <taxon>Eukaryota</taxon>
        <taxon>Metazoa</taxon>
        <taxon>Ecdysozoa</taxon>
        <taxon>Nematoda</taxon>
        <taxon>Chromadorea</taxon>
        <taxon>Rhabditida</taxon>
        <taxon>Rhabditina</taxon>
        <taxon>Rhabditomorpha</taxon>
        <taxon>Rhabditoidea</taxon>
        <taxon>Rhabditidae</taxon>
        <taxon>Peloderinae</taxon>
        <taxon>Caenorhabditis</taxon>
    </lineage>
</organism>
<dbReference type="Gene3D" id="1.20.1070.10">
    <property type="entry name" value="Rhodopsin 7-helix transmembrane proteins"/>
    <property type="match status" value="1"/>
</dbReference>
<comment type="caution">
    <text evidence="2">The sequence shown here is derived from an EMBL/GenBank/DDBJ whole genome shotgun (WGS) entry which is preliminary data.</text>
</comment>
<dbReference type="AlphaFoldDB" id="A0A8S1EE63"/>
<accession>A0A8S1EE63</accession>
<dbReference type="SUPFAM" id="SSF81321">
    <property type="entry name" value="Family A G protein-coupled receptor-like"/>
    <property type="match status" value="1"/>
</dbReference>
<feature type="transmembrane region" description="Helical" evidence="1">
    <location>
        <begin position="20"/>
        <end position="44"/>
    </location>
</feature>
<keyword evidence="1" id="KW-0812">Transmembrane</keyword>
<evidence type="ECO:0000313" key="3">
    <source>
        <dbReference type="Proteomes" id="UP000494206"/>
    </source>
</evidence>
<feature type="transmembrane region" description="Helical" evidence="1">
    <location>
        <begin position="56"/>
        <end position="79"/>
    </location>
</feature>
<dbReference type="PANTHER" id="PTHR31748:SF1">
    <property type="entry name" value="SERPENTINE RECEPTOR, CLASS V"/>
    <property type="match status" value="1"/>
</dbReference>
<dbReference type="EMBL" id="CADEPM010000001">
    <property type="protein sequence ID" value="CAB3399095.1"/>
    <property type="molecule type" value="Genomic_DNA"/>
</dbReference>
<name>A0A8S1EE63_9PELO</name>
<sequence>MSTNAVYDEFPQWFIIAETSSIFVLLLVSIITIPLYIFEVCVIFQSRKSVFQGPFYRLISIGMIVDLVALINIFVGQVMPAQRVLEGFFAKFQLWVGRLYFTITYASRCVQGATAMLLSFNRVCAVVFPVLYRKLGTRNYLWTQQFIQLFGSVAAVILLAPREYIFRFENLGWYAAMVDNQFRKRFFILVAILEVIFVFMVVVNNVTMVVAFRCKYRVRKISSRASSLINERILLEKQRQEQSMTNMTFIICTVELTYFLFVVYTLQINQSINKRYFYFFYNILGVVYSIFSPWLLLLFSRPITTEFAKLLRRTFRIKESKSLNVIGQPPSTIALSSVS</sequence>